<dbReference type="AlphaFoldDB" id="A0A364NUI5"/>
<dbReference type="OrthoDB" id="9802263at2"/>
<reference evidence="4 5" key="1">
    <citation type="submission" date="2017-11" db="EMBL/GenBank/DDBJ databases">
        <title>Draft genome sequence of magnetotactic bacterium Magnetospirillum kuznetsovii LBB-42.</title>
        <authorList>
            <person name="Grouzdev D.S."/>
            <person name="Rysina M.S."/>
            <person name="Baslerov R.V."/>
            <person name="Koziaeva V."/>
        </authorList>
    </citation>
    <scope>NUCLEOTIDE SEQUENCE [LARGE SCALE GENOMIC DNA]</scope>
    <source>
        <strain evidence="4 5">LBB-42</strain>
    </source>
</reference>
<dbReference type="GO" id="GO:0003700">
    <property type="term" value="F:DNA-binding transcription factor activity"/>
    <property type="evidence" value="ECO:0007669"/>
    <property type="project" value="InterPro"/>
</dbReference>
<dbReference type="PANTHER" id="PTHR47893">
    <property type="entry name" value="REGULATORY PROTEIN PCHR"/>
    <property type="match status" value="1"/>
</dbReference>
<dbReference type="PANTHER" id="PTHR47893:SF1">
    <property type="entry name" value="REGULATORY PROTEIN PCHR"/>
    <property type="match status" value="1"/>
</dbReference>
<dbReference type="SUPFAM" id="SSF46689">
    <property type="entry name" value="Homeodomain-like"/>
    <property type="match status" value="1"/>
</dbReference>
<dbReference type="EMBL" id="PGTO01000018">
    <property type="protein sequence ID" value="RAU20670.1"/>
    <property type="molecule type" value="Genomic_DNA"/>
</dbReference>
<feature type="domain" description="HTH araC/xylS-type" evidence="3">
    <location>
        <begin position="218"/>
        <end position="287"/>
    </location>
</feature>
<sequence>MLPLATEWVLPNGLRASDLPPAPLAAFPPDIGMADVGFHPLRQGAFLLDIRSHFHVPVTVEARVLVDEPILAIRLPSSGRARLRNGRNTLEESRDHWTLSMTVDSLCHIDNLPGETYGALVSIMTASHLRALVSDHRAIAPLRRFLDGRCEEFDAAVRTSDSLRHLAERLRRNPYQGAMADLYREGLLHQLMATALDDLGGDVETVPRTASRDQRRALAARDILMAKLASPPSMAELARQVGTSQRRLSEAFATVFGAAPFECLVRWRLDQAHALLVSGELSVKQVARDHRPSSTISS</sequence>
<dbReference type="InterPro" id="IPR018060">
    <property type="entry name" value="HTH_AraC"/>
</dbReference>
<keyword evidence="1" id="KW-0805">Transcription regulation</keyword>
<keyword evidence="5" id="KW-1185">Reference proteome</keyword>
<dbReference type="SMART" id="SM00342">
    <property type="entry name" value="HTH_ARAC"/>
    <property type="match status" value="1"/>
</dbReference>
<accession>A0A364NUI5</accession>
<dbReference type="RefSeq" id="WP_112146824.1">
    <property type="nucleotide sequence ID" value="NZ_PGTO01000018.1"/>
</dbReference>
<evidence type="ECO:0000313" key="5">
    <source>
        <dbReference type="Proteomes" id="UP000251075"/>
    </source>
</evidence>
<organism evidence="4 5">
    <name type="scientific">Paramagnetospirillum kuznetsovii</name>
    <dbReference type="NCBI Taxonomy" id="2053833"/>
    <lineage>
        <taxon>Bacteria</taxon>
        <taxon>Pseudomonadati</taxon>
        <taxon>Pseudomonadota</taxon>
        <taxon>Alphaproteobacteria</taxon>
        <taxon>Rhodospirillales</taxon>
        <taxon>Magnetospirillaceae</taxon>
        <taxon>Paramagnetospirillum</taxon>
    </lineage>
</organism>
<dbReference type="Pfam" id="PF12833">
    <property type="entry name" value="HTH_18"/>
    <property type="match status" value="1"/>
</dbReference>
<dbReference type="GO" id="GO:0043565">
    <property type="term" value="F:sequence-specific DNA binding"/>
    <property type="evidence" value="ECO:0007669"/>
    <property type="project" value="InterPro"/>
</dbReference>
<keyword evidence="2" id="KW-0804">Transcription</keyword>
<dbReference type="Gene3D" id="1.10.10.60">
    <property type="entry name" value="Homeodomain-like"/>
    <property type="match status" value="1"/>
</dbReference>
<evidence type="ECO:0000256" key="1">
    <source>
        <dbReference type="ARBA" id="ARBA00023015"/>
    </source>
</evidence>
<proteinExistence type="predicted"/>
<dbReference type="InterPro" id="IPR053142">
    <property type="entry name" value="PchR_regulatory_protein"/>
</dbReference>
<protein>
    <recommendedName>
        <fullName evidence="3">HTH araC/xylS-type domain-containing protein</fullName>
    </recommendedName>
</protein>
<evidence type="ECO:0000259" key="3">
    <source>
        <dbReference type="PROSITE" id="PS01124"/>
    </source>
</evidence>
<gene>
    <name evidence="4" type="ORF">CU669_17155</name>
</gene>
<name>A0A364NUI5_9PROT</name>
<evidence type="ECO:0000256" key="2">
    <source>
        <dbReference type="ARBA" id="ARBA00023163"/>
    </source>
</evidence>
<comment type="caution">
    <text evidence="4">The sequence shown here is derived from an EMBL/GenBank/DDBJ whole genome shotgun (WGS) entry which is preliminary data.</text>
</comment>
<dbReference type="InterPro" id="IPR009057">
    <property type="entry name" value="Homeodomain-like_sf"/>
</dbReference>
<dbReference type="Proteomes" id="UP000251075">
    <property type="component" value="Unassembled WGS sequence"/>
</dbReference>
<dbReference type="PROSITE" id="PS01124">
    <property type="entry name" value="HTH_ARAC_FAMILY_2"/>
    <property type="match status" value="1"/>
</dbReference>
<evidence type="ECO:0000313" key="4">
    <source>
        <dbReference type="EMBL" id="RAU20670.1"/>
    </source>
</evidence>